<feature type="compositionally biased region" description="Pro residues" evidence="1">
    <location>
        <begin position="150"/>
        <end position="159"/>
    </location>
</feature>
<keyword evidence="2" id="KW-1133">Transmembrane helix</keyword>
<accession>A0A7X0D6P2</accession>
<evidence type="ECO:0000256" key="1">
    <source>
        <dbReference type="SAM" id="MobiDB-lite"/>
    </source>
</evidence>
<protein>
    <submittedName>
        <fullName evidence="3">Uncharacterized protein</fullName>
    </submittedName>
</protein>
<proteinExistence type="predicted"/>
<dbReference type="AlphaFoldDB" id="A0A7X0D6P2"/>
<evidence type="ECO:0000313" key="4">
    <source>
        <dbReference type="Proteomes" id="UP000546642"/>
    </source>
</evidence>
<feature type="compositionally biased region" description="Low complexity" evidence="1">
    <location>
        <begin position="112"/>
        <end position="132"/>
    </location>
</feature>
<dbReference type="Proteomes" id="UP000546642">
    <property type="component" value="Unassembled WGS sequence"/>
</dbReference>
<name>A0A7X0D6P2_9ACTN</name>
<reference evidence="3 4" key="1">
    <citation type="submission" date="2020-08" db="EMBL/GenBank/DDBJ databases">
        <title>Sequencing the genomes of 1000 actinobacteria strains.</title>
        <authorList>
            <person name="Klenk H.-P."/>
        </authorList>
    </citation>
    <scope>NUCLEOTIDE SEQUENCE [LARGE SCALE GENOMIC DNA]</scope>
    <source>
        <strain evidence="3 4">DSM 46659</strain>
    </source>
</reference>
<feature type="region of interest" description="Disordered" evidence="1">
    <location>
        <begin position="55"/>
        <end position="194"/>
    </location>
</feature>
<comment type="caution">
    <text evidence="3">The sequence shown here is derived from an EMBL/GenBank/DDBJ whole genome shotgun (WGS) entry which is preliminary data.</text>
</comment>
<feature type="transmembrane region" description="Helical" evidence="2">
    <location>
        <begin position="24"/>
        <end position="47"/>
    </location>
</feature>
<dbReference type="EMBL" id="JACHDS010000001">
    <property type="protein sequence ID" value="MBB6173762.1"/>
    <property type="molecule type" value="Genomic_DNA"/>
</dbReference>
<sequence>MIDDLPRSRSALLRERQLERRRNGMLLAGGGLLTMVLLFFGAVLAALDFAPTANGPGRDAAPRDASISELQGNEEGRGATDPSADPGVLKVDGTAEVEGEKPADDSSDPVEPDSAPDSSPDPSRDAPAGSAPQQPETTRSEESAVDSTQPPNPETPVAPAPASGRDDSGPGPGSGHDADPAPTDDDGADGGRCTTWWLFC</sequence>
<keyword evidence="2" id="KW-0472">Membrane</keyword>
<evidence type="ECO:0000256" key="2">
    <source>
        <dbReference type="SAM" id="Phobius"/>
    </source>
</evidence>
<keyword evidence="2" id="KW-0812">Transmembrane</keyword>
<organism evidence="3 4">
    <name type="scientific">Nocardiopsis mwathae</name>
    <dbReference type="NCBI Taxonomy" id="1472723"/>
    <lineage>
        <taxon>Bacteria</taxon>
        <taxon>Bacillati</taxon>
        <taxon>Actinomycetota</taxon>
        <taxon>Actinomycetes</taxon>
        <taxon>Streptosporangiales</taxon>
        <taxon>Nocardiopsidaceae</taxon>
        <taxon>Nocardiopsis</taxon>
    </lineage>
</organism>
<gene>
    <name evidence="3" type="ORF">HNR23_003822</name>
</gene>
<dbReference type="RefSeq" id="WP_184077352.1">
    <property type="nucleotide sequence ID" value="NZ_JACHDS010000001.1"/>
</dbReference>
<evidence type="ECO:0000313" key="3">
    <source>
        <dbReference type="EMBL" id="MBB6173762.1"/>
    </source>
</evidence>
<keyword evidence="4" id="KW-1185">Reference proteome</keyword>